<gene>
    <name evidence="1" type="ORF">CHARACLAT_033183</name>
</gene>
<name>A0ABU7CX87_9TELE</name>
<proteinExistence type="predicted"/>
<dbReference type="Proteomes" id="UP001352852">
    <property type="component" value="Unassembled WGS sequence"/>
</dbReference>
<keyword evidence="2" id="KW-1185">Reference proteome</keyword>
<accession>A0ABU7CX87</accession>
<comment type="caution">
    <text evidence="1">The sequence shown here is derived from an EMBL/GenBank/DDBJ whole genome shotgun (WGS) entry which is preliminary data.</text>
</comment>
<protein>
    <recommendedName>
        <fullName evidence="3">Kinesin motor domain-containing protein</fullName>
    </recommendedName>
</protein>
<sequence>MKNIEIINLSLLLCSKPNLMNRGEETLSGATRFEETSTVNKRLARLTSVAVDEIRLILSTNQLHSYRNHGDRVSVVLLPDRENCSTRLRRDRVSAGNFLEHSLLLQASERK</sequence>
<dbReference type="EMBL" id="JAHUTJ010006672">
    <property type="protein sequence ID" value="MED6266184.1"/>
    <property type="molecule type" value="Genomic_DNA"/>
</dbReference>
<organism evidence="1 2">
    <name type="scientific">Characodon lateralis</name>
    <dbReference type="NCBI Taxonomy" id="208331"/>
    <lineage>
        <taxon>Eukaryota</taxon>
        <taxon>Metazoa</taxon>
        <taxon>Chordata</taxon>
        <taxon>Craniata</taxon>
        <taxon>Vertebrata</taxon>
        <taxon>Euteleostomi</taxon>
        <taxon>Actinopterygii</taxon>
        <taxon>Neopterygii</taxon>
        <taxon>Teleostei</taxon>
        <taxon>Neoteleostei</taxon>
        <taxon>Acanthomorphata</taxon>
        <taxon>Ovalentaria</taxon>
        <taxon>Atherinomorphae</taxon>
        <taxon>Cyprinodontiformes</taxon>
        <taxon>Goodeidae</taxon>
        <taxon>Characodon</taxon>
    </lineage>
</organism>
<reference evidence="1 2" key="1">
    <citation type="submission" date="2021-06" db="EMBL/GenBank/DDBJ databases">
        <authorList>
            <person name="Palmer J.M."/>
        </authorList>
    </citation>
    <scope>NUCLEOTIDE SEQUENCE [LARGE SCALE GENOMIC DNA]</scope>
    <source>
        <strain evidence="1 2">CL_MEX2019</strain>
        <tissue evidence="1">Muscle</tissue>
    </source>
</reference>
<evidence type="ECO:0000313" key="2">
    <source>
        <dbReference type="Proteomes" id="UP001352852"/>
    </source>
</evidence>
<evidence type="ECO:0000313" key="1">
    <source>
        <dbReference type="EMBL" id="MED6266184.1"/>
    </source>
</evidence>
<evidence type="ECO:0008006" key="3">
    <source>
        <dbReference type="Google" id="ProtNLM"/>
    </source>
</evidence>